<dbReference type="PANTHER" id="PTHR43150:SF2">
    <property type="entry name" value="HYPERKINETIC, ISOFORM M"/>
    <property type="match status" value="1"/>
</dbReference>
<dbReference type="Pfam" id="PF00248">
    <property type="entry name" value="Aldo_ket_red"/>
    <property type="match status" value="1"/>
</dbReference>
<dbReference type="CDD" id="cd19143">
    <property type="entry name" value="AKR_AKR6C1_2"/>
    <property type="match status" value="1"/>
</dbReference>
<keyword evidence="2" id="KW-0521">NADP</keyword>
<dbReference type="STRING" id="796925.A0A137NPB6"/>
<dbReference type="InterPro" id="IPR036812">
    <property type="entry name" value="NAD(P)_OxRdtase_dom_sf"/>
</dbReference>
<organism evidence="5 6">
    <name type="scientific">Conidiobolus coronatus (strain ATCC 28846 / CBS 209.66 / NRRL 28638)</name>
    <name type="common">Delacroixia coronata</name>
    <dbReference type="NCBI Taxonomy" id="796925"/>
    <lineage>
        <taxon>Eukaryota</taxon>
        <taxon>Fungi</taxon>
        <taxon>Fungi incertae sedis</taxon>
        <taxon>Zoopagomycota</taxon>
        <taxon>Entomophthoromycotina</taxon>
        <taxon>Entomophthoromycetes</taxon>
        <taxon>Entomophthorales</taxon>
        <taxon>Ancylistaceae</taxon>
        <taxon>Conidiobolus</taxon>
    </lineage>
</organism>
<dbReference type="Proteomes" id="UP000070444">
    <property type="component" value="Unassembled WGS sequence"/>
</dbReference>
<dbReference type="PRINTS" id="PR01577">
    <property type="entry name" value="KCNABCHANNEL"/>
</dbReference>
<comment type="similarity">
    <text evidence="1">Belongs to the shaker potassium channel beta subunit family.</text>
</comment>
<evidence type="ECO:0000259" key="4">
    <source>
        <dbReference type="Pfam" id="PF00248"/>
    </source>
</evidence>
<gene>
    <name evidence="5" type="ORF">CONCODRAFT_14271</name>
</gene>
<feature type="domain" description="NADP-dependent oxidoreductase" evidence="4">
    <location>
        <begin position="19"/>
        <end position="325"/>
    </location>
</feature>
<evidence type="ECO:0000256" key="1">
    <source>
        <dbReference type="ARBA" id="ARBA00006515"/>
    </source>
</evidence>
<dbReference type="InterPro" id="IPR023210">
    <property type="entry name" value="NADP_OxRdtase_dom"/>
</dbReference>
<reference evidence="5 6" key="1">
    <citation type="journal article" date="2015" name="Genome Biol. Evol.">
        <title>Phylogenomic analyses indicate that early fungi evolved digesting cell walls of algal ancestors of land plants.</title>
        <authorList>
            <person name="Chang Y."/>
            <person name="Wang S."/>
            <person name="Sekimoto S."/>
            <person name="Aerts A.L."/>
            <person name="Choi C."/>
            <person name="Clum A."/>
            <person name="LaButti K.M."/>
            <person name="Lindquist E.A."/>
            <person name="Yee Ngan C."/>
            <person name="Ohm R.A."/>
            <person name="Salamov A.A."/>
            <person name="Grigoriev I.V."/>
            <person name="Spatafora J.W."/>
            <person name="Berbee M.L."/>
        </authorList>
    </citation>
    <scope>NUCLEOTIDE SEQUENCE [LARGE SCALE GENOMIC DNA]</scope>
    <source>
        <strain evidence="5 6">NRRL 28638</strain>
    </source>
</reference>
<dbReference type="OrthoDB" id="1720422at2759"/>
<evidence type="ECO:0000256" key="3">
    <source>
        <dbReference type="ARBA" id="ARBA00023002"/>
    </source>
</evidence>
<keyword evidence="5" id="KW-0406">Ion transport</keyword>
<dbReference type="GO" id="GO:0016491">
    <property type="term" value="F:oxidoreductase activity"/>
    <property type="evidence" value="ECO:0007669"/>
    <property type="project" value="UniProtKB-KW"/>
</dbReference>
<protein>
    <submittedName>
        <fullName evidence="5">Voltage-dependent potassium channel, beta subunit</fullName>
    </submittedName>
</protein>
<accession>A0A137NPB6</accession>
<dbReference type="GO" id="GO:0034220">
    <property type="term" value="P:monoatomic ion transmembrane transport"/>
    <property type="evidence" value="ECO:0007669"/>
    <property type="project" value="UniProtKB-KW"/>
</dbReference>
<proteinExistence type="inferred from homology"/>
<evidence type="ECO:0000256" key="2">
    <source>
        <dbReference type="ARBA" id="ARBA00022857"/>
    </source>
</evidence>
<evidence type="ECO:0000313" key="5">
    <source>
        <dbReference type="EMBL" id="KXN64578.1"/>
    </source>
</evidence>
<dbReference type="SUPFAM" id="SSF51430">
    <property type="entry name" value="NAD(P)-linked oxidoreductase"/>
    <property type="match status" value="1"/>
</dbReference>
<keyword evidence="3" id="KW-0560">Oxidoreductase</keyword>
<dbReference type="EMBL" id="KQ965413">
    <property type="protein sequence ID" value="KXN64578.1"/>
    <property type="molecule type" value="Genomic_DNA"/>
</dbReference>
<dbReference type="PANTHER" id="PTHR43150">
    <property type="entry name" value="HYPERKINETIC, ISOFORM M"/>
    <property type="match status" value="1"/>
</dbReference>
<sequence length="339" mass="38314">MTQMIYRRLGRSGLKVSVLSFGVWMMIQEPVDQELFDKLMKIAYDAGINFFDTAEVYSLGLSETVLGKAIKNNEFKREDLVISTKLFWGTGGWGPNANGLSKKHLIEGLNASLKRLQLDYVDLVFAHRPDPETPMEEIVRGFNHLISQGKVFYWGTSEWSAQQITEAHVISQRLGLEGPVMEQPEYNLFERKKLEKEYLQLFENFGLGTTTWSPLAYGILTGKYNEGIAEGSRMTSSHPSAGFFIGRINSPEGKIKIEKAREFTKVAEKLGGTPAQISLAWCIKNNNVSTVITGASKVEQMEDNLKSLEFIDKLTPEVMEEIEEIFQTKPTSVQNFRSY</sequence>
<dbReference type="Gene3D" id="3.20.20.100">
    <property type="entry name" value="NADP-dependent oxidoreductase domain"/>
    <property type="match status" value="1"/>
</dbReference>
<dbReference type="InterPro" id="IPR005399">
    <property type="entry name" value="K_chnl_volt-dep_bsu_KCNAB-rel"/>
</dbReference>
<evidence type="ECO:0000313" key="6">
    <source>
        <dbReference type="Proteomes" id="UP000070444"/>
    </source>
</evidence>
<dbReference type="AlphaFoldDB" id="A0A137NPB6"/>
<keyword evidence="5" id="KW-0407">Ion channel</keyword>
<dbReference type="OMA" id="WGVSNEN"/>
<keyword evidence="5" id="KW-0813">Transport</keyword>
<name>A0A137NPB6_CONC2</name>
<keyword evidence="6" id="KW-1185">Reference proteome</keyword>